<dbReference type="EMBL" id="CAJVPG010000026">
    <property type="protein sequence ID" value="CAG8255057.1"/>
    <property type="molecule type" value="Genomic_DNA"/>
</dbReference>
<evidence type="ECO:0000313" key="2">
    <source>
        <dbReference type="Proteomes" id="UP001152649"/>
    </source>
</evidence>
<proteinExistence type="predicted"/>
<name>A0A9W4N4T8_9EURO</name>
<sequence length="161" mass="18513">MSHLDPDLTEESATDESFLQRHSLLCRWQKQLEFFLYHICRSVAPALADQCHWSCPEAAELSRLSEKVTEFFCFKHKKYFQSCGITEYEREAFCSDLHSIRQIRHCAVHRVPVNAATIAKYARSAHHVLAILKRLGGTEFQEAFGGLVSLVIFTMTPDEFC</sequence>
<organism evidence="1 2">
    <name type="scientific">Penicillium salamii</name>
    <dbReference type="NCBI Taxonomy" id="1612424"/>
    <lineage>
        <taxon>Eukaryota</taxon>
        <taxon>Fungi</taxon>
        <taxon>Dikarya</taxon>
        <taxon>Ascomycota</taxon>
        <taxon>Pezizomycotina</taxon>
        <taxon>Eurotiomycetes</taxon>
        <taxon>Eurotiomycetidae</taxon>
        <taxon>Eurotiales</taxon>
        <taxon>Aspergillaceae</taxon>
        <taxon>Penicillium</taxon>
    </lineage>
</organism>
<dbReference type="AlphaFoldDB" id="A0A9W4N4T8"/>
<dbReference type="Proteomes" id="UP001152649">
    <property type="component" value="Unassembled WGS sequence"/>
</dbReference>
<keyword evidence="2" id="KW-1185">Reference proteome</keyword>
<protein>
    <submittedName>
        <fullName evidence="1">Uncharacterized protein</fullName>
    </submittedName>
</protein>
<comment type="caution">
    <text evidence="1">The sequence shown here is derived from an EMBL/GenBank/DDBJ whole genome shotgun (WGS) entry which is preliminary data.</text>
</comment>
<dbReference type="OrthoDB" id="4354339at2759"/>
<evidence type="ECO:0000313" key="1">
    <source>
        <dbReference type="EMBL" id="CAG8255057.1"/>
    </source>
</evidence>
<reference evidence="1" key="1">
    <citation type="submission" date="2021-07" db="EMBL/GenBank/DDBJ databases">
        <authorList>
            <person name="Branca A.L. A."/>
        </authorList>
    </citation>
    <scope>NUCLEOTIDE SEQUENCE</scope>
</reference>
<accession>A0A9W4N4T8</accession>
<gene>
    <name evidence="1" type="ORF">PSALAMII_LOCUS806</name>
</gene>